<dbReference type="AlphaFoldDB" id="A0A645GN00"/>
<dbReference type="InterPro" id="IPR036388">
    <property type="entry name" value="WH-like_DNA-bd_sf"/>
</dbReference>
<reference evidence="5" key="1">
    <citation type="submission" date="2019-08" db="EMBL/GenBank/DDBJ databases">
        <authorList>
            <person name="Kucharzyk K."/>
            <person name="Murdoch R.W."/>
            <person name="Higgins S."/>
            <person name="Loffler F."/>
        </authorList>
    </citation>
    <scope>NUCLEOTIDE SEQUENCE</scope>
</reference>
<dbReference type="PRINTS" id="PR00778">
    <property type="entry name" value="HTHARSR"/>
</dbReference>
<evidence type="ECO:0000256" key="1">
    <source>
        <dbReference type="ARBA" id="ARBA00023015"/>
    </source>
</evidence>
<dbReference type="InterPro" id="IPR001845">
    <property type="entry name" value="HTH_ArsR_DNA-bd_dom"/>
</dbReference>
<keyword evidence="2" id="KW-0238">DNA-binding</keyword>
<dbReference type="SUPFAM" id="SSF46785">
    <property type="entry name" value="Winged helix' DNA-binding domain"/>
    <property type="match status" value="1"/>
</dbReference>
<dbReference type="InterPro" id="IPR036390">
    <property type="entry name" value="WH_DNA-bd_sf"/>
</dbReference>
<keyword evidence="3" id="KW-0804">Transcription</keyword>
<dbReference type="InterPro" id="IPR051081">
    <property type="entry name" value="HTH_MetalResp_TranReg"/>
</dbReference>
<dbReference type="PANTHER" id="PTHR33154">
    <property type="entry name" value="TRANSCRIPTIONAL REGULATOR, ARSR FAMILY"/>
    <property type="match status" value="1"/>
</dbReference>
<evidence type="ECO:0000256" key="2">
    <source>
        <dbReference type="ARBA" id="ARBA00023125"/>
    </source>
</evidence>
<dbReference type="GO" id="GO:0003700">
    <property type="term" value="F:DNA-binding transcription factor activity"/>
    <property type="evidence" value="ECO:0007669"/>
    <property type="project" value="InterPro"/>
</dbReference>
<dbReference type="CDD" id="cd00090">
    <property type="entry name" value="HTH_ARSR"/>
    <property type="match status" value="1"/>
</dbReference>
<dbReference type="Gene3D" id="1.10.10.10">
    <property type="entry name" value="Winged helix-like DNA-binding domain superfamily/Winged helix DNA-binding domain"/>
    <property type="match status" value="1"/>
</dbReference>
<dbReference type="PANTHER" id="PTHR33154:SF18">
    <property type="entry name" value="ARSENICAL RESISTANCE OPERON REPRESSOR"/>
    <property type="match status" value="1"/>
</dbReference>
<dbReference type="SMART" id="SM00418">
    <property type="entry name" value="HTH_ARSR"/>
    <property type="match status" value="1"/>
</dbReference>
<dbReference type="PROSITE" id="PS50987">
    <property type="entry name" value="HTH_ARSR_2"/>
    <property type="match status" value="1"/>
</dbReference>
<dbReference type="Pfam" id="PF01022">
    <property type="entry name" value="HTH_5"/>
    <property type="match status" value="1"/>
</dbReference>
<dbReference type="InterPro" id="IPR011991">
    <property type="entry name" value="ArsR-like_HTH"/>
</dbReference>
<name>A0A645GN00_9ZZZZ</name>
<organism evidence="5">
    <name type="scientific">bioreactor metagenome</name>
    <dbReference type="NCBI Taxonomy" id="1076179"/>
    <lineage>
        <taxon>unclassified sequences</taxon>
        <taxon>metagenomes</taxon>
        <taxon>ecological metagenomes</taxon>
    </lineage>
</organism>
<evidence type="ECO:0000313" key="5">
    <source>
        <dbReference type="EMBL" id="MPN28247.1"/>
    </source>
</evidence>
<dbReference type="NCBIfam" id="NF033788">
    <property type="entry name" value="HTH_metalloreg"/>
    <property type="match status" value="1"/>
</dbReference>
<accession>A0A645GN00</accession>
<gene>
    <name evidence="5" type="ORF">SDC9_175688</name>
</gene>
<feature type="domain" description="HTH arsR-type" evidence="4">
    <location>
        <begin position="1"/>
        <end position="92"/>
    </location>
</feature>
<keyword evidence="1" id="KW-0805">Transcription regulation</keyword>
<dbReference type="GO" id="GO:0003677">
    <property type="term" value="F:DNA binding"/>
    <property type="evidence" value="ECO:0007669"/>
    <property type="project" value="UniProtKB-KW"/>
</dbReference>
<protein>
    <recommendedName>
        <fullName evidence="4">HTH arsR-type domain-containing protein</fullName>
    </recommendedName>
</protein>
<comment type="caution">
    <text evidence="5">The sequence shown here is derived from an EMBL/GenBank/DDBJ whole genome shotgun (WGS) entry which is preliminary data.</text>
</comment>
<proteinExistence type="predicted"/>
<dbReference type="EMBL" id="VSSQ01078465">
    <property type="protein sequence ID" value="MPN28247.1"/>
    <property type="molecule type" value="Genomic_DNA"/>
</dbReference>
<evidence type="ECO:0000256" key="3">
    <source>
        <dbReference type="ARBA" id="ARBA00023163"/>
    </source>
</evidence>
<evidence type="ECO:0000259" key="4">
    <source>
        <dbReference type="PROSITE" id="PS50987"/>
    </source>
</evidence>
<sequence>MLSEDQTDIFKALSDRNRLRIVSMLAEGEMCACKLLENLSVSQPTLSHHMGVLIRSGLVEGRKDGQWMNYSLNKSRIDILVSDLKEVSDMISRNQRINDEDGC</sequence>